<dbReference type="InterPro" id="IPR039248">
    <property type="entry name" value="Ptase_RsbX"/>
</dbReference>
<dbReference type="Proteomes" id="UP000319836">
    <property type="component" value="Unassembled WGS sequence"/>
</dbReference>
<evidence type="ECO:0000313" key="3">
    <source>
        <dbReference type="Proteomes" id="UP000319836"/>
    </source>
</evidence>
<name>A0A538U6C1_UNCEI</name>
<comment type="caution">
    <text evidence="2">The sequence shown here is derived from an EMBL/GenBank/DDBJ whole genome shotgun (WGS) entry which is preliminary data.</text>
</comment>
<dbReference type="Pfam" id="PF07228">
    <property type="entry name" value="SpoIIE"/>
    <property type="match status" value="1"/>
</dbReference>
<dbReference type="Gene3D" id="3.60.40.10">
    <property type="entry name" value="PPM-type phosphatase domain"/>
    <property type="match status" value="1"/>
</dbReference>
<evidence type="ECO:0000313" key="2">
    <source>
        <dbReference type="EMBL" id="TMQ71440.1"/>
    </source>
</evidence>
<dbReference type="PANTHER" id="PTHR35801">
    <property type="entry name" value="PHOSPHOSERINE PHOSPHATASE RSBX"/>
    <property type="match status" value="1"/>
</dbReference>
<gene>
    <name evidence="2" type="ORF">E6K80_05610</name>
</gene>
<dbReference type="EMBL" id="VBPA01000126">
    <property type="protein sequence ID" value="TMQ71440.1"/>
    <property type="molecule type" value="Genomic_DNA"/>
</dbReference>
<sequence>METSLGPLEWSGVLIAVLDALGHGAPAADVAAIGCATLASESDAPLPRLLQRCHARMRETRGAAIGLLAYDPRRSRIEWLAVGNIQAVLARIGPEGRVTTSQLLHRHGVLGRTLPMGPAEIVPVRDRDVLVVATDGIRPTFAEDLTPLAEPWSLARRLLLRHRRVDDALALVARVRVADA</sequence>
<protein>
    <recommendedName>
        <fullName evidence="1">PPM-type phosphatase domain-containing protein</fullName>
    </recommendedName>
</protein>
<feature type="domain" description="PPM-type phosphatase" evidence="1">
    <location>
        <begin position="12"/>
        <end position="140"/>
    </location>
</feature>
<reference evidence="2 3" key="1">
    <citation type="journal article" date="2019" name="Nat. Microbiol.">
        <title>Mediterranean grassland soil C-N compound turnover is dependent on rainfall and depth, and is mediated by genomically divergent microorganisms.</title>
        <authorList>
            <person name="Diamond S."/>
            <person name="Andeer P.F."/>
            <person name="Li Z."/>
            <person name="Crits-Christoph A."/>
            <person name="Burstein D."/>
            <person name="Anantharaman K."/>
            <person name="Lane K.R."/>
            <person name="Thomas B.C."/>
            <person name="Pan C."/>
            <person name="Northen T.R."/>
            <person name="Banfield J.F."/>
        </authorList>
    </citation>
    <scope>NUCLEOTIDE SEQUENCE [LARGE SCALE GENOMIC DNA]</scope>
    <source>
        <strain evidence="2">WS_10</strain>
    </source>
</reference>
<organism evidence="2 3">
    <name type="scientific">Eiseniibacteriota bacterium</name>
    <dbReference type="NCBI Taxonomy" id="2212470"/>
    <lineage>
        <taxon>Bacteria</taxon>
        <taxon>Candidatus Eiseniibacteriota</taxon>
    </lineage>
</organism>
<dbReference type="AlphaFoldDB" id="A0A538U6C1"/>
<proteinExistence type="predicted"/>
<dbReference type="InterPro" id="IPR036457">
    <property type="entry name" value="PPM-type-like_dom_sf"/>
</dbReference>
<accession>A0A538U6C1</accession>
<dbReference type="PANTHER" id="PTHR35801:SF1">
    <property type="entry name" value="PHOSPHOSERINE PHOSPHATASE RSBX"/>
    <property type="match status" value="1"/>
</dbReference>
<dbReference type="InterPro" id="IPR001932">
    <property type="entry name" value="PPM-type_phosphatase-like_dom"/>
</dbReference>
<dbReference type="SUPFAM" id="SSF81606">
    <property type="entry name" value="PP2C-like"/>
    <property type="match status" value="1"/>
</dbReference>
<evidence type="ECO:0000259" key="1">
    <source>
        <dbReference type="Pfam" id="PF07228"/>
    </source>
</evidence>